<proteinExistence type="predicted"/>
<dbReference type="RefSeq" id="WP_223792651.1">
    <property type="nucleotide sequence ID" value="NZ_JAIOUQ010000017.1"/>
</dbReference>
<evidence type="ECO:0000313" key="1">
    <source>
        <dbReference type="EMBL" id="MBZ2167122.1"/>
    </source>
</evidence>
<organism evidence="1 2">
    <name type="scientific">Methanobacterium spitsbergense</name>
    <dbReference type="NCBI Taxonomy" id="2874285"/>
    <lineage>
        <taxon>Archaea</taxon>
        <taxon>Methanobacteriati</taxon>
        <taxon>Methanobacteriota</taxon>
        <taxon>Methanomada group</taxon>
        <taxon>Methanobacteria</taxon>
        <taxon>Methanobacteriales</taxon>
        <taxon>Methanobacteriaceae</taxon>
        <taxon>Methanobacterium</taxon>
    </lineage>
</organism>
<reference evidence="2" key="1">
    <citation type="journal article" date="2022" name="Microbiol. Resour. Announc.">
        <title>Draft Genome Sequence of a Methanogenic Archaeon from West Spitsbergen Permafrost.</title>
        <authorList>
            <person name="Trubitsyn V."/>
            <person name="Rivkina E."/>
            <person name="Shcherbakova V."/>
        </authorList>
    </citation>
    <scope>NUCLEOTIDE SEQUENCE [LARGE SCALE GENOMIC DNA]</scope>
    <source>
        <strain evidence="2">VT</strain>
    </source>
</reference>
<comment type="caution">
    <text evidence="1">The sequence shown here is derived from an EMBL/GenBank/DDBJ whole genome shotgun (WGS) entry which is preliminary data.</text>
</comment>
<dbReference type="Proteomes" id="UP000825933">
    <property type="component" value="Unassembled WGS sequence"/>
</dbReference>
<dbReference type="EMBL" id="JAIOUQ010000017">
    <property type="protein sequence ID" value="MBZ2167122.1"/>
    <property type="molecule type" value="Genomic_DNA"/>
</dbReference>
<protein>
    <submittedName>
        <fullName evidence="1">Uncharacterized protein</fullName>
    </submittedName>
</protein>
<accession>A0A8T5USU8</accession>
<gene>
    <name evidence="1" type="ORF">K8N75_13845</name>
</gene>
<keyword evidence="2" id="KW-1185">Reference proteome</keyword>
<evidence type="ECO:0000313" key="2">
    <source>
        <dbReference type="Proteomes" id="UP000825933"/>
    </source>
</evidence>
<name>A0A8T5USU8_9EURY</name>
<sequence length="59" mass="6781">MTDTYTKEGTTIKGDRIVGEARKISDIQVIVKSGRHKAQRVILRDNAMCRIAKKYKFIK</sequence>
<dbReference type="AlphaFoldDB" id="A0A8T5USU8"/>